<proteinExistence type="predicted"/>
<comment type="caution">
    <text evidence="1">The sequence shown here is derived from an EMBL/GenBank/DDBJ whole genome shotgun (WGS) entry which is preliminary data.</text>
</comment>
<gene>
    <name evidence="1" type="ORF">VVD49_21460</name>
</gene>
<dbReference type="RefSeq" id="WP_327601287.1">
    <property type="nucleotide sequence ID" value="NZ_JAYXHS010000005.1"/>
</dbReference>
<dbReference type="Proteomes" id="UP001331561">
    <property type="component" value="Unassembled WGS sequence"/>
</dbReference>
<sequence length="141" mass="16230">MIDPKEDEETNPFCYGKSLAEWLRSKFEALGYEPEPVIAEDWGWCVMLKREPFLLWVGCGNERSEFYDKITPKQKESFVPDGREITWCSFVASDTPIWTATFWKKLVGRVSTHEEVSAVSRQLEGILNNETRIHVTAEPAA</sequence>
<dbReference type="EMBL" id="JAYXHS010000005">
    <property type="protein sequence ID" value="MEC5388315.1"/>
    <property type="molecule type" value="Genomic_DNA"/>
</dbReference>
<name>A0ABU6K9A7_9RHOO</name>
<evidence type="ECO:0000313" key="1">
    <source>
        <dbReference type="EMBL" id="MEC5388315.1"/>
    </source>
</evidence>
<evidence type="ECO:0000313" key="2">
    <source>
        <dbReference type="Proteomes" id="UP001331561"/>
    </source>
</evidence>
<reference evidence="1 2" key="1">
    <citation type="submission" date="2024-01" db="EMBL/GenBank/DDBJ databases">
        <title>Uliginosibacterium soil sp. nov.</title>
        <authorList>
            <person name="Lv Y."/>
        </authorList>
    </citation>
    <scope>NUCLEOTIDE SEQUENCE [LARGE SCALE GENOMIC DNA]</scope>
    <source>
        <strain evidence="1 2">H3</strain>
    </source>
</reference>
<organism evidence="1 2">
    <name type="scientific">Uliginosibacterium silvisoli</name>
    <dbReference type="NCBI Taxonomy" id="3114758"/>
    <lineage>
        <taxon>Bacteria</taxon>
        <taxon>Pseudomonadati</taxon>
        <taxon>Pseudomonadota</taxon>
        <taxon>Betaproteobacteria</taxon>
        <taxon>Rhodocyclales</taxon>
        <taxon>Zoogloeaceae</taxon>
        <taxon>Uliginosibacterium</taxon>
    </lineage>
</organism>
<accession>A0ABU6K9A7</accession>
<protein>
    <submittedName>
        <fullName evidence="1">Uncharacterized protein</fullName>
    </submittedName>
</protein>
<keyword evidence="2" id="KW-1185">Reference proteome</keyword>